<feature type="compositionally biased region" description="Low complexity" evidence="1">
    <location>
        <begin position="1"/>
        <end position="24"/>
    </location>
</feature>
<keyword evidence="3" id="KW-1185">Reference proteome</keyword>
<reference evidence="2 3" key="1">
    <citation type="journal article" date="2016" name="Mol. Biol. Evol.">
        <title>Comparative Genomics of Early-Diverging Mushroom-Forming Fungi Provides Insights into the Origins of Lignocellulose Decay Capabilities.</title>
        <authorList>
            <person name="Nagy L.G."/>
            <person name="Riley R."/>
            <person name="Tritt A."/>
            <person name="Adam C."/>
            <person name="Daum C."/>
            <person name="Floudas D."/>
            <person name="Sun H."/>
            <person name="Yadav J.S."/>
            <person name="Pangilinan J."/>
            <person name="Larsson K.H."/>
            <person name="Matsuura K."/>
            <person name="Barry K."/>
            <person name="Labutti K."/>
            <person name="Kuo R."/>
            <person name="Ohm R.A."/>
            <person name="Bhattacharya S.S."/>
            <person name="Shirouzu T."/>
            <person name="Yoshinaga Y."/>
            <person name="Martin F.M."/>
            <person name="Grigoriev I.V."/>
            <person name="Hibbett D.S."/>
        </authorList>
    </citation>
    <scope>NUCLEOTIDE SEQUENCE [LARGE SCALE GENOMIC DNA]</scope>
    <source>
        <strain evidence="2 3">HHB12029</strain>
    </source>
</reference>
<evidence type="ECO:0000256" key="1">
    <source>
        <dbReference type="SAM" id="MobiDB-lite"/>
    </source>
</evidence>
<protein>
    <submittedName>
        <fullName evidence="2">Uncharacterized protein</fullName>
    </submittedName>
</protein>
<name>A0A166A3L1_EXIGL</name>
<dbReference type="InParanoid" id="A0A166A3L1"/>
<evidence type="ECO:0000313" key="2">
    <source>
        <dbReference type="EMBL" id="KZV88189.1"/>
    </source>
</evidence>
<proteinExistence type="predicted"/>
<organism evidence="2 3">
    <name type="scientific">Exidia glandulosa HHB12029</name>
    <dbReference type="NCBI Taxonomy" id="1314781"/>
    <lineage>
        <taxon>Eukaryota</taxon>
        <taxon>Fungi</taxon>
        <taxon>Dikarya</taxon>
        <taxon>Basidiomycota</taxon>
        <taxon>Agaricomycotina</taxon>
        <taxon>Agaricomycetes</taxon>
        <taxon>Auriculariales</taxon>
        <taxon>Exidiaceae</taxon>
        <taxon>Exidia</taxon>
    </lineage>
</organism>
<feature type="region of interest" description="Disordered" evidence="1">
    <location>
        <begin position="1"/>
        <end position="39"/>
    </location>
</feature>
<dbReference type="Proteomes" id="UP000077266">
    <property type="component" value="Unassembled WGS sequence"/>
</dbReference>
<sequence>MKTTSSRSSTPTFSSPSPSVLSETHAASGRTPAPSTSPLQLCADSQSFERWLAAHNVERREAIGCPPELIDVNATGKFDIKIPNALHPPTTNPKADALYEELRNMFTLDDALEDEYGIHKNAYLLCRTYARYKRVMEYSIEAHLRSPIDDIVQHVFEEEGRLHYEEEVAMVLPRRSEGMRRFLGLSSQSTAYIDTAVSGLANYSTDHLTNGLEWEVFDHPELHAIHIRTKACDDANNDDDPHLIALLDLSWEYNMIEGPTVRNQTVLNTAIILLHRQYVDMKSRPLWGFAVCYRTVKFYTTEWEGAVRIVPTFRGDG</sequence>
<gene>
    <name evidence="2" type="ORF">EXIGLDRAFT_182522</name>
</gene>
<evidence type="ECO:0000313" key="3">
    <source>
        <dbReference type="Proteomes" id="UP000077266"/>
    </source>
</evidence>
<dbReference type="AlphaFoldDB" id="A0A166A3L1"/>
<accession>A0A166A3L1</accession>
<dbReference type="EMBL" id="KV426105">
    <property type="protein sequence ID" value="KZV88189.1"/>
    <property type="molecule type" value="Genomic_DNA"/>
</dbReference>